<comment type="caution">
    <text evidence="1">The sequence shown here is derived from an EMBL/GenBank/DDBJ whole genome shotgun (WGS) entry which is preliminary data.</text>
</comment>
<protein>
    <submittedName>
        <fullName evidence="1">RICIN domain-containing protein</fullName>
    </submittedName>
</protein>
<evidence type="ECO:0000313" key="1">
    <source>
        <dbReference type="EMBL" id="GAA5200557.1"/>
    </source>
</evidence>
<organism evidence="1 2">
    <name type="scientific">Rugosimonospora acidiphila</name>
    <dbReference type="NCBI Taxonomy" id="556531"/>
    <lineage>
        <taxon>Bacteria</taxon>
        <taxon>Bacillati</taxon>
        <taxon>Actinomycetota</taxon>
        <taxon>Actinomycetes</taxon>
        <taxon>Micromonosporales</taxon>
        <taxon>Micromonosporaceae</taxon>
        <taxon>Rugosimonospora</taxon>
    </lineage>
</organism>
<name>A0ABP9SSM6_9ACTN</name>
<proteinExistence type="predicted"/>
<dbReference type="EMBL" id="BAABJQ010000044">
    <property type="protein sequence ID" value="GAA5200557.1"/>
    <property type="molecule type" value="Genomic_DNA"/>
</dbReference>
<sequence>MVVTATDGTGAAGSASFSWVVNSSGGGGTTTYLGIPAVAPNACNNSSLPNAYGTNFPVPADPLGQGFANETALGWDGNYWPVLQYLSGSFFARGVPTTYNNNGTNICGSMYSFSIYHYGGNRAAQSVQWTQESGYLPAMTTSFTSGSVAVSIKEFADKVTISGHAFDLVYTRVSVTNNGSASVTIDPGGTGTNLVRLTSTSLNTVAAHATSNHDYVVAVDNFGNGAALPTGTTLSSAAPSFDTADAQMAAYWNGRIGETAGFGLPNLTLPNTGSLANPGTALVNAYKAGTVYGLMMQVGEAQFSGADNYSWLLNHDVPGELNSRLETGDYHDAQNLLLTARISQATNFNEHGANWYYDGDWKTPATWAYYLAKTNDTAFVSQYFHDDASGSSQWGPSLYTIMHTIYSGQLSSDGSLKASFDNDSSGRWLFDDYSALEGLAAYKYIATRLGNTTEAQYANTAYNNLLSHTNTLVANNESAHGFSYLPCVIDQANTSNRCNTYNDANWASPVWVGQNQWSTMLMGGTLNGVIGDPAQSDAMYAMGFARLASHSLPYPTFGAFNGYSTAYNTAYASNGLFGSNYRDLPITSYAWQIATTTGGPNAWWEANGSGPSTSNPWIGNHAGPEFGAIPYAWPISAQQEGLLQSIVAEGLSATGSGPYTYTRPLYIGRGIPNTWIASGQTISASNLTNSYSVSSGSRSTYGVSISVTKPSTRVVTVNLSGSLPGGAVSIQLPIFLSVGVNSVSGGTYNASTHTVTANSGATSIAITLAS</sequence>
<reference evidence="2" key="1">
    <citation type="journal article" date="2019" name="Int. J. Syst. Evol. Microbiol.">
        <title>The Global Catalogue of Microorganisms (GCM) 10K type strain sequencing project: providing services to taxonomists for standard genome sequencing and annotation.</title>
        <authorList>
            <consortium name="The Broad Institute Genomics Platform"/>
            <consortium name="The Broad Institute Genome Sequencing Center for Infectious Disease"/>
            <person name="Wu L."/>
            <person name="Ma J."/>
        </authorList>
    </citation>
    <scope>NUCLEOTIDE SEQUENCE [LARGE SCALE GENOMIC DNA]</scope>
    <source>
        <strain evidence="2">JCM 18304</strain>
    </source>
</reference>
<keyword evidence="2" id="KW-1185">Reference proteome</keyword>
<gene>
    <name evidence="1" type="ORF">GCM10023322_78660</name>
</gene>
<accession>A0ABP9SSM6</accession>
<evidence type="ECO:0000313" key="2">
    <source>
        <dbReference type="Proteomes" id="UP001501570"/>
    </source>
</evidence>
<dbReference type="Proteomes" id="UP001501570">
    <property type="component" value="Unassembled WGS sequence"/>
</dbReference>